<reference evidence="2 3" key="1">
    <citation type="journal article" date="2020" name="Biotechnol. Biofuels">
        <title>New insights from the biogas microbiome by comprehensive genome-resolved metagenomics of nearly 1600 species originating from multiple anaerobic digesters.</title>
        <authorList>
            <person name="Campanaro S."/>
            <person name="Treu L."/>
            <person name="Rodriguez-R L.M."/>
            <person name="Kovalovszki A."/>
            <person name="Ziels R.M."/>
            <person name="Maus I."/>
            <person name="Zhu X."/>
            <person name="Kougias P.G."/>
            <person name="Basile A."/>
            <person name="Luo G."/>
            <person name="Schluter A."/>
            <person name="Konstantinidis K.T."/>
            <person name="Angelidaki I."/>
        </authorList>
    </citation>
    <scope>NUCLEOTIDE SEQUENCE [LARGE SCALE GENOMIC DNA]</scope>
    <source>
        <strain evidence="2">AS04akNAM_125</strain>
    </source>
</reference>
<dbReference type="Proteomes" id="UP000580830">
    <property type="component" value="Unassembled WGS sequence"/>
</dbReference>
<accession>A0A832PMZ7</accession>
<dbReference type="EMBL" id="DULP01000112">
    <property type="protein sequence ID" value="HHW34026.1"/>
    <property type="molecule type" value="Genomic_DNA"/>
</dbReference>
<dbReference type="RefSeq" id="WP_303730089.1">
    <property type="nucleotide sequence ID" value="NZ_DULP01000112.1"/>
</dbReference>
<gene>
    <name evidence="2" type="ORF">GXX24_07785</name>
</gene>
<dbReference type="PROSITE" id="PS51257">
    <property type="entry name" value="PROKAR_LIPOPROTEIN"/>
    <property type="match status" value="1"/>
</dbReference>
<evidence type="ECO:0000313" key="2">
    <source>
        <dbReference type="EMBL" id="HHW34026.1"/>
    </source>
</evidence>
<name>A0A832PMZ7_9RHOB</name>
<protein>
    <recommendedName>
        <fullName evidence="4">Outer membrane lipoprotein</fullName>
    </recommendedName>
</protein>
<feature type="chain" id="PRO_5032819852" description="Outer membrane lipoprotein" evidence="1">
    <location>
        <begin position="18"/>
        <end position="124"/>
    </location>
</feature>
<dbReference type="AlphaFoldDB" id="A0A832PMZ7"/>
<sequence>MKLFSAQMIILCVTAVAACTPAVTVTSRLSGQQGTGTLENAAFGNSGKMSLAIGDEQFVGTWMAVRDTGFLGRSADAGVGNAVLRSNKGNHMTCEFKYSMSTYTGLGICIKNEKETFDLQAKLT</sequence>
<organism evidence="2 3">
    <name type="scientific">Paracoccus solventivorans</name>
    <dbReference type="NCBI Taxonomy" id="53463"/>
    <lineage>
        <taxon>Bacteria</taxon>
        <taxon>Pseudomonadati</taxon>
        <taxon>Pseudomonadota</taxon>
        <taxon>Alphaproteobacteria</taxon>
        <taxon>Rhodobacterales</taxon>
        <taxon>Paracoccaceae</taxon>
        <taxon>Paracoccus</taxon>
    </lineage>
</organism>
<evidence type="ECO:0000313" key="3">
    <source>
        <dbReference type="Proteomes" id="UP000580830"/>
    </source>
</evidence>
<evidence type="ECO:0008006" key="4">
    <source>
        <dbReference type="Google" id="ProtNLM"/>
    </source>
</evidence>
<comment type="caution">
    <text evidence="2">The sequence shown here is derived from an EMBL/GenBank/DDBJ whole genome shotgun (WGS) entry which is preliminary data.</text>
</comment>
<evidence type="ECO:0000256" key="1">
    <source>
        <dbReference type="SAM" id="SignalP"/>
    </source>
</evidence>
<proteinExistence type="predicted"/>
<keyword evidence="1" id="KW-0732">Signal</keyword>
<feature type="signal peptide" evidence="1">
    <location>
        <begin position="1"/>
        <end position="17"/>
    </location>
</feature>